<reference evidence="1 2" key="1">
    <citation type="submission" date="2020-07" db="EMBL/GenBank/DDBJ databases">
        <title>Comparative genomics of pyrophilous fungi reveals a link between fire events and developmental genes.</title>
        <authorList>
            <consortium name="DOE Joint Genome Institute"/>
            <person name="Steindorff A.S."/>
            <person name="Carver A."/>
            <person name="Calhoun S."/>
            <person name="Stillman K."/>
            <person name="Liu H."/>
            <person name="Lipzen A."/>
            <person name="Pangilinan J."/>
            <person name="Labutti K."/>
            <person name="Bruns T.D."/>
            <person name="Grigoriev I.V."/>
        </authorList>
    </citation>
    <scope>NUCLEOTIDE SEQUENCE [LARGE SCALE GENOMIC DNA]</scope>
    <source>
        <strain evidence="1 2">CBS 144469</strain>
    </source>
</reference>
<proteinExistence type="predicted"/>
<organism evidence="1 2">
    <name type="scientific">Ephemerocybe angulata</name>
    <dbReference type="NCBI Taxonomy" id="980116"/>
    <lineage>
        <taxon>Eukaryota</taxon>
        <taxon>Fungi</taxon>
        <taxon>Dikarya</taxon>
        <taxon>Basidiomycota</taxon>
        <taxon>Agaricomycotina</taxon>
        <taxon>Agaricomycetes</taxon>
        <taxon>Agaricomycetidae</taxon>
        <taxon>Agaricales</taxon>
        <taxon>Agaricineae</taxon>
        <taxon>Psathyrellaceae</taxon>
        <taxon>Ephemerocybe</taxon>
    </lineage>
</organism>
<name>A0A8H6HD98_9AGAR</name>
<dbReference type="Proteomes" id="UP000521943">
    <property type="component" value="Unassembled WGS sequence"/>
</dbReference>
<accession>A0A8H6HD98</accession>
<evidence type="ECO:0000313" key="1">
    <source>
        <dbReference type="EMBL" id="KAF6743656.1"/>
    </source>
</evidence>
<comment type="caution">
    <text evidence="1">The sequence shown here is derived from an EMBL/GenBank/DDBJ whole genome shotgun (WGS) entry which is preliminary data.</text>
</comment>
<dbReference type="AlphaFoldDB" id="A0A8H6HD98"/>
<sequence length="206" mass="22332">MVDRMQAQTGYGRLVRYGAVHLNLSSLAPSPARAPCPIASLHHARVPQGTEVVGDGFHLSQQAMPLAHCWIFGSPLAPGSSSLSNHQHKLAAILYRRPQGDAWHCPDAAMDDTPATTTALGSARWCTTRTAQRRFTSKMPLTSETPTPTSMGWKAGGAAVEADQTTMATASRLRSRALVDEHMSQRLDDESDWQSIVGGRSRCRVE</sequence>
<dbReference type="EMBL" id="JACGCI010000139">
    <property type="protein sequence ID" value="KAF6743656.1"/>
    <property type="molecule type" value="Genomic_DNA"/>
</dbReference>
<protein>
    <submittedName>
        <fullName evidence="1">Uncharacterized protein</fullName>
    </submittedName>
</protein>
<gene>
    <name evidence="1" type="ORF">DFP72DRAFT_1079774</name>
</gene>
<evidence type="ECO:0000313" key="2">
    <source>
        <dbReference type="Proteomes" id="UP000521943"/>
    </source>
</evidence>
<keyword evidence="2" id="KW-1185">Reference proteome</keyword>